<name>A0A127FDJ2_STEDE</name>
<dbReference type="Proteomes" id="UP000070250">
    <property type="component" value="Chromosome"/>
</dbReference>
<dbReference type="STRING" id="465721.ACG33_12070"/>
<evidence type="ECO:0008006" key="3">
    <source>
        <dbReference type="Google" id="ProtNLM"/>
    </source>
</evidence>
<proteinExistence type="predicted"/>
<evidence type="ECO:0000313" key="1">
    <source>
        <dbReference type="EMBL" id="AMN47820.1"/>
    </source>
</evidence>
<dbReference type="Pfam" id="PF09957">
    <property type="entry name" value="VapB_antitoxin"/>
    <property type="match status" value="1"/>
</dbReference>
<gene>
    <name evidence="1" type="ORF">ACG33_12070</name>
</gene>
<reference evidence="1 2" key="1">
    <citation type="submission" date="2015-06" db="EMBL/GenBank/DDBJ databases">
        <title>A Comprehensive Approach to Explore the Metabolic and Phylogenetic Diversity of Bacterial Steroid Degradation in the Environment: Testosterone as an Example.</title>
        <authorList>
            <person name="Yang F.-C."/>
            <person name="Chen Y.-L."/>
            <person name="Yu C.-P."/>
            <person name="Tang S.-L."/>
            <person name="Wang P.-H."/>
            <person name="Ismail W."/>
            <person name="Wang C.-H."/>
            <person name="Yang C.-Y."/>
            <person name="Chiang Y.-R."/>
        </authorList>
    </citation>
    <scope>NUCLEOTIDE SEQUENCE [LARGE SCALE GENOMIC DNA]</scope>
    <source>
        <strain evidence="1 2">DSM 18526</strain>
    </source>
</reference>
<protein>
    <recommendedName>
        <fullName evidence="3">Antitoxin</fullName>
    </recommendedName>
</protein>
<dbReference type="EMBL" id="CP011971">
    <property type="protein sequence ID" value="AMN47820.1"/>
    <property type="molecule type" value="Genomic_DNA"/>
</dbReference>
<accession>A0A127FDJ2</accession>
<keyword evidence="2" id="KW-1185">Reference proteome</keyword>
<organism evidence="1 2">
    <name type="scientific">Steroidobacter denitrificans</name>
    <dbReference type="NCBI Taxonomy" id="465721"/>
    <lineage>
        <taxon>Bacteria</taxon>
        <taxon>Pseudomonadati</taxon>
        <taxon>Pseudomonadota</taxon>
        <taxon>Gammaproteobacteria</taxon>
        <taxon>Steroidobacterales</taxon>
        <taxon>Steroidobacteraceae</taxon>
        <taxon>Steroidobacter</taxon>
    </lineage>
</organism>
<dbReference type="AlphaFoldDB" id="A0A127FDJ2"/>
<sequence length="65" mass="7033">MRTNIVLNERLVAQVKHLSGAKTTREAVQLALEHFVRSRDYSGVLALYGTGGVSEGYDPKSASPS</sequence>
<dbReference type="KEGG" id="sdf:ACG33_12070"/>
<dbReference type="InterPro" id="IPR019239">
    <property type="entry name" value="VapB_antitoxin"/>
</dbReference>
<evidence type="ECO:0000313" key="2">
    <source>
        <dbReference type="Proteomes" id="UP000070250"/>
    </source>
</evidence>